<comment type="caution">
    <text evidence="3">The sequence shown here is derived from an EMBL/GenBank/DDBJ whole genome shotgun (WGS) entry which is preliminary data.</text>
</comment>
<reference evidence="3" key="1">
    <citation type="submission" date="2022-10" db="EMBL/GenBank/DDBJ databases">
        <title>Tapping the CABI collections for fungal endophytes: first genome assemblies for Collariella, Neodidymelliopsis, Ascochyta clinopodiicola, Didymella pomorum, Didymosphaeria variabile, Neocosmospora piperis and Neocucurbitaria cava.</title>
        <authorList>
            <person name="Hill R."/>
        </authorList>
    </citation>
    <scope>NUCLEOTIDE SEQUENCE</scope>
    <source>
        <strain evidence="3">IMI 355082</strain>
    </source>
</reference>
<evidence type="ECO:0000256" key="2">
    <source>
        <dbReference type="SAM" id="SignalP"/>
    </source>
</evidence>
<gene>
    <name evidence="3" type="ORF">N0V93_006000</name>
</gene>
<dbReference type="EMBL" id="JAPEVB010000004">
    <property type="protein sequence ID" value="KAJ4388542.1"/>
    <property type="molecule type" value="Genomic_DNA"/>
</dbReference>
<dbReference type="InterPro" id="IPR038903">
    <property type="entry name" value="Allergen_Asp_f_4"/>
</dbReference>
<dbReference type="GO" id="GO:0005576">
    <property type="term" value="C:extracellular region"/>
    <property type="evidence" value="ECO:0007669"/>
    <property type="project" value="InterPro"/>
</dbReference>
<evidence type="ECO:0000313" key="3">
    <source>
        <dbReference type="EMBL" id="KAJ4388542.1"/>
    </source>
</evidence>
<dbReference type="AlphaFoldDB" id="A0A9W8YMG9"/>
<accession>A0A9W8YMG9</accession>
<protein>
    <recommendedName>
        <fullName evidence="5">Allergen Asp f 4</fullName>
    </recommendedName>
</protein>
<dbReference type="OrthoDB" id="118256at2759"/>
<dbReference type="PANTHER" id="PTHR42039:SF1">
    <property type="entry name" value="PUTATIVE (AFU_ORTHOLOGUE AFUA_3G02940)-RELATED"/>
    <property type="match status" value="1"/>
</dbReference>
<evidence type="ECO:0000313" key="4">
    <source>
        <dbReference type="Proteomes" id="UP001140453"/>
    </source>
</evidence>
<dbReference type="PANTHER" id="PTHR42039">
    <property type="entry name" value="PUTATIVE (AFU_ORTHOLOGUE AFUA_3G02940)-RELATED"/>
    <property type="match status" value="1"/>
</dbReference>
<dbReference type="Proteomes" id="UP001140453">
    <property type="component" value="Unassembled WGS sequence"/>
</dbReference>
<feature type="chain" id="PRO_5040769297" description="Allergen Asp f 4" evidence="2">
    <location>
        <begin position="20"/>
        <end position="333"/>
    </location>
</feature>
<evidence type="ECO:0008006" key="5">
    <source>
        <dbReference type="Google" id="ProtNLM"/>
    </source>
</evidence>
<keyword evidence="4" id="KW-1185">Reference proteome</keyword>
<keyword evidence="2" id="KW-0732">Signal</keyword>
<feature type="region of interest" description="Disordered" evidence="1">
    <location>
        <begin position="88"/>
        <end position="115"/>
    </location>
</feature>
<sequence length="333" mass="34160">MARLASLLLLGATAASAHAAHGHGHAHKHKRADGDQICTTIDGKYVCWTQEGDYYDGTSSSAAPTTTPAAVNVNVNVAATSSAPSTTLATSTKSASTSASTGDSSSSSSSSSGTTDTTGYFIDTYTDFGDVSCISSRATKAEIAQVGNVGGTCYGSNFFVITDSTVAAQYDNLMTFSNATEDMTCYYWNKATADGTIAGWYTSTDSYFTFTLAAGSTVYLAAEDGSQGAASCFPDSTGLLTDSNSAILGTWTEFTFVDVTTGWSAADASSIMAQDSDSTVYGLEVCTEDGATCSSIGADMSSYTNAFSAAEAALDGLGINLDGGMKININLSY</sequence>
<evidence type="ECO:0000256" key="1">
    <source>
        <dbReference type="SAM" id="MobiDB-lite"/>
    </source>
</evidence>
<dbReference type="Pfam" id="PF25312">
    <property type="entry name" value="Allergen_Asp_f_4"/>
    <property type="match status" value="1"/>
</dbReference>
<feature type="signal peptide" evidence="2">
    <location>
        <begin position="1"/>
        <end position="19"/>
    </location>
</feature>
<organism evidence="3 4">
    <name type="scientific">Gnomoniopsis smithogilvyi</name>
    <dbReference type="NCBI Taxonomy" id="1191159"/>
    <lineage>
        <taxon>Eukaryota</taxon>
        <taxon>Fungi</taxon>
        <taxon>Dikarya</taxon>
        <taxon>Ascomycota</taxon>
        <taxon>Pezizomycotina</taxon>
        <taxon>Sordariomycetes</taxon>
        <taxon>Sordariomycetidae</taxon>
        <taxon>Diaporthales</taxon>
        <taxon>Gnomoniaceae</taxon>
        <taxon>Gnomoniopsis</taxon>
    </lineage>
</organism>
<dbReference type="GO" id="GO:0019863">
    <property type="term" value="F:IgE binding"/>
    <property type="evidence" value="ECO:0007669"/>
    <property type="project" value="InterPro"/>
</dbReference>
<name>A0A9W8YMG9_9PEZI</name>
<proteinExistence type="predicted"/>